<dbReference type="HOGENOM" id="CLU_2188199_0_0_1"/>
<dbReference type="Proteomes" id="UP000006591">
    <property type="component" value="Chromosome 3"/>
</dbReference>
<keyword evidence="3" id="KW-1185">Reference proteome</keyword>
<protein>
    <submittedName>
        <fullName evidence="2">Uncharacterized protein</fullName>
    </submittedName>
</protein>
<dbReference type="AlphaFoldDB" id="A0A0E0GUF6"/>
<organism evidence="2">
    <name type="scientific">Oryza nivara</name>
    <name type="common">Indian wild rice</name>
    <name type="synonym">Oryza sativa f. spontanea</name>
    <dbReference type="NCBI Taxonomy" id="4536"/>
    <lineage>
        <taxon>Eukaryota</taxon>
        <taxon>Viridiplantae</taxon>
        <taxon>Streptophyta</taxon>
        <taxon>Embryophyta</taxon>
        <taxon>Tracheophyta</taxon>
        <taxon>Spermatophyta</taxon>
        <taxon>Magnoliopsida</taxon>
        <taxon>Liliopsida</taxon>
        <taxon>Poales</taxon>
        <taxon>Poaceae</taxon>
        <taxon>BOP clade</taxon>
        <taxon>Oryzoideae</taxon>
        <taxon>Oryzeae</taxon>
        <taxon>Oryzinae</taxon>
        <taxon>Oryza</taxon>
    </lineage>
</organism>
<dbReference type="Gramene" id="ONIVA03G37420.1">
    <property type="protein sequence ID" value="ONIVA03G37420.1"/>
    <property type="gene ID" value="ONIVA03G37420"/>
</dbReference>
<evidence type="ECO:0000256" key="1">
    <source>
        <dbReference type="SAM" id="MobiDB-lite"/>
    </source>
</evidence>
<proteinExistence type="predicted"/>
<reference evidence="2" key="1">
    <citation type="submission" date="2015-04" db="UniProtKB">
        <authorList>
            <consortium name="EnsemblPlants"/>
        </authorList>
    </citation>
    <scope>IDENTIFICATION</scope>
    <source>
        <strain evidence="2">SL10</strain>
    </source>
</reference>
<feature type="compositionally biased region" description="Basic and acidic residues" evidence="1">
    <location>
        <begin position="51"/>
        <end position="62"/>
    </location>
</feature>
<sequence>MAPSPSRLKAVSELLLRRIELGNGTETSRRQCGGSCSCKCHVELGSGNAQKDLDETGAERGGRGSAASELGKGAARRLRRRAKLTVCVCVYYRPGLDLRRTSDLAGSRL</sequence>
<name>A0A0E0GUF6_ORYNI</name>
<accession>A0A0E0GUF6</accession>
<evidence type="ECO:0000313" key="2">
    <source>
        <dbReference type="EnsemblPlants" id="ONIVA03G37420.1"/>
    </source>
</evidence>
<feature type="region of interest" description="Disordered" evidence="1">
    <location>
        <begin position="48"/>
        <end position="79"/>
    </location>
</feature>
<reference evidence="2" key="2">
    <citation type="submission" date="2018-04" db="EMBL/GenBank/DDBJ databases">
        <title>OnivRS2 (Oryza nivara Reference Sequence Version 2).</title>
        <authorList>
            <person name="Zhang J."/>
            <person name="Kudrna D."/>
            <person name="Lee S."/>
            <person name="Talag J."/>
            <person name="Rajasekar S."/>
            <person name="Welchert J."/>
            <person name="Hsing Y.-I."/>
            <person name="Wing R.A."/>
        </authorList>
    </citation>
    <scope>NUCLEOTIDE SEQUENCE [LARGE SCALE GENOMIC DNA]</scope>
    <source>
        <strain evidence="2">SL10</strain>
    </source>
</reference>
<dbReference type="EnsemblPlants" id="ONIVA03G37420.1">
    <property type="protein sequence ID" value="ONIVA03G37420.1"/>
    <property type="gene ID" value="ONIVA03G37420"/>
</dbReference>
<evidence type="ECO:0000313" key="3">
    <source>
        <dbReference type="Proteomes" id="UP000006591"/>
    </source>
</evidence>